<dbReference type="Proteomes" id="UP000009282">
    <property type="component" value="Chromosome"/>
</dbReference>
<evidence type="ECO:0000256" key="6">
    <source>
        <dbReference type="ARBA" id="ARBA00023136"/>
    </source>
</evidence>
<evidence type="ECO:0000256" key="4">
    <source>
        <dbReference type="ARBA" id="ARBA00022692"/>
    </source>
</evidence>
<dbReference type="Gene3D" id="3.30.70.100">
    <property type="match status" value="1"/>
</dbReference>
<accession>G4QJT6</accession>
<name>G4QJT6_GLANF</name>
<dbReference type="PANTHER" id="PTHR30221:SF1">
    <property type="entry name" value="SMALL-CONDUCTANCE MECHANOSENSITIVE CHANNEL"/>
    <property type="match status" value="1"/>
</dbReference>
<dbReference type="Pfam" id="PF21088">
    <property type="entry name" value="MS_channel_1st"/>
    <property type="match status" value="1"/>
</dbReference>
<dbReference type="HOGENOM" id="CLU_037945_0_1_6"/>
<keyword evidence="4 7" id="KW-0812">Transmembrane</keyword>
<evidence type="ECO:0000256" key="3">
    <source>
        <dbReference type="ARBA" id="ARBA00022475"/>
    </source>
</evidence>
<evidence type="ECO:0000313" key="12">
    <source>
        <dbReference type="Proteomes" id="UP000009282"/>
    </source>
</evidence>
<keyword evidence="6 7" id="KW-0472">Membrane</keyword>
<dbReference type="KEGG" id="gni:GNIT_0839"/>
<dbReference type="SUPFAM" id="SSF82861">
    <property type="entry name" value="Mechanosensitive channel protein MscS (YggB), transmembrane region"/>
    <property type="match status" value="1"/>
</dbReference>
<feature type="domain" description="Mechanosensitive ion channel transmembrane helices 2/3" evidence="10">
    <location>
        <begin position="142"/>
        <end position="183"/>
    </location>
</feature>
<dbReference type="InterPro" id="IPR010920">
    <property type="entry name" value="LSM_dom_sf"/>
</dbReference>
<sequence>MFDKMQSSLTSVLAFFGDNLIVQAAAAILLSLLAATLFKRVIIVALKNIVARTNINLGSDILDLLRTPIYYSVLFIGLSIALTTLKPSENILYIESAVLKSVGVIIWTVFLLRANSVFLKRFASHPTHFSAINSKTLPLFQNILSIVIIVISVYVVFSVWNVDMTAWLASAGIVGIAVGFAAKDTLANLFSGVFIMADAPYKVGDYVILDSTDRGEITHIGIRSTRMLTRDDVEITIPNSVMGNSKIINESGGLLEKSRCRLPIGVSYNADIDLVRSVLIGIAQDEELVCKDPEPRVRFRRFSGSALDFELLVWIEKPALKGRLIDILNSQIFHQFKANDIEIPYSKQDLYIKEFPYREKE</sequence>
<protein>
    <recommendedName>
        <fullName evidence="7">Small-conductance mechanosensitive channel</fullName>
    </recommendedName>
</protein>
<feature type="transmembrane region" description="Helical" evidence="7">
    <location>
        <begin position="139"/>
        <end position="160"/>
    </location>
</feature>
<dbReference type="eggNOG" id="COG3264">
    <property type="taxonomic scope" value="Bacteria"/>
</dbReference>
<dbReference type="Pfam" id="PF21082">
    <property type="entry name" value="MS_channel_3rd"/>
    <property type="match status" value="1"/>
</dbReference>
<dbReference type="OrthoDB" id="9799209at2"/>
<feature type="transmembrane region" description="Helical" evidence="7">
    <location>
        <begin position="67"/>
        <end position="85"/>
    </location>
</feature>
<comment type="caution">
    <text evidence="7">Lacks conserved residue(s) required for the propagation of feature annotation.</text>
</comment>
<feature type="transmembrane region" description="Helical" evidence="7">
    <location>
        <begin position="166"/>
        <end position="182"/>
    </location>
</feature>
<dbReference type="RefSeq" id="WP_014107853.1">
    <property type="nucleotide sequence ID" value="NC_016041.1"/>
</dbReference>
<keyword evidence="5 7" id="KW-1133">Transmembrane helix</keyword>
<dbReference type="InterPro" id="IPR011066">
    <property type="entry name" value="MscS_channel_C_sf"/>
</dbReference>
<dbReference type="InterPro" id="IPR049142">
    <property type="entry name" value="MS_channel_1st"/>
</dbReference>
<dbReference type="InterPro" id="IPR006685">
    <property type="entry name" value="MscS_channel_2nd"/>
</dbReference>
<feature type="transmembrane region" description="Helical" evidence="7">
    <location>
        <begin position="20"/>
        <end position="46"/>
    </location>
</feature>
<comment type="function">
    <text evidence="7">Mechanosensitive channel that participates in the regulation of osmotic pressure changes within the cell, opening in response to stretch forces in the membrane lipid bilayer, without the need for other proteins. Contributes to normal resistance to hypoosmotic shock. Forms an ion channel of 1.0 nanosiemens conductance with a slight preference for anions.</text>
</comment>
<comment type="subunit">
    <text evidence="7">Homoheptamer.</text>
</comment>
<comment type="subcellular location">
    <subcellularLocation>
        <location evidence="7">Cell inner membrane</location>
        <topology evidence="7">Multi-pass membrane protein</topology>
    </subcellularLocation>
    <subcellularLocation>
        <location evidence="1">Cell membrane</location>
        <topology evidence="1">Multi-pass membrane protein</topology>
    </subcellularLocation>
</comment>
<dbReference type="PANTHER" id="PTHR30221">
    <property type="entry name" value="SMALL-CONDUCTANCE MECHANOSENSITIVE CHANNEL"/>
    <property type="match status" value="1"/>
</dbReference>
<comment type="similarity">
    <text evidence="2 7">Belongs to the MscS (TC 1.A.23) family.</text>
</comment>
<dbReference type="EMBL" id="CP003060">
    <property type="protein sequence ID" value="AEP28978.1"/>
    <property type="molecule type" value="Genomic_DNA"/>
</dbReference>
<organism evidence="11 12">
    <name type="scientific">Glaciecola nitratireducens (strain JCM 12485 / KCTC 12276 / FR1064)</name>
    <dbReference type="NCBI Taxonomy" id="1085623"/>
    <lineage>
        <taxon>Bacteria</taxon>
        <taxon>Pseudomonadati</taxon>
        <taxon>Pseudomonadota</taxon>
        <taxon>Gammaproteobacteria</taxon>
        <taxon>Alteromonadales</taxon>
        <taxon>Alteromonadaceae</taxon>
        <taxon>Brumicola</taxon>
    </lineage>
</organism>
<reference evidence="11 12" key="1">
    <citation type="journal article" date="2011" name="J. Bacteriol.">
        <title>Complete genome sequence of seawater bacterium Glaciecola nitratireducens FR1064T.</title>
        <authorList>
            <person name="Bian F."/>
            <person name="Qin Q.L."/>
            <person name="Xie B.B."/>
            <person name="Shu Y.L."/>
            <person name="Zhang X.Y."/>
            <person name="Yu Y."/>
            <person name="Chen B."/>
            <person name="Chen X.L."/>
            <person name="Zhou B.C."/>
            <person name="Zhang Y.Z."/>
        </authorList>
    </citation>
    <scope>NUCLEOTIDE SEQUENCE [LARGE SCALE GENOMIC DNA]</scope>
    <source>
        <strain evidence="12">JCM 12485 / KCTC 12276 / FR1064</strain>
    </source>
</reference>
<proteinExistence type="inferred from homology"/>
<dbReference type="Gene3D" id="1.10.287.1260">
    <property type="match status" value="1"/>
</dbReference>
<dbReference type="InterPro" id="IPR023408">
    <property type="entry name" value="MscS_beta-dom_sf"/>
</dbReference>
<gene>
    <name evidence="11" type="ordered locus">GNIT_0839</name>
</gene>
<dbReference type="GO" id="GO:0008381">
    <property type="term" value="F:mechanosensitive monoatomic ion channel activity"/>
    <property type="evidence" value="ECO:0007669"/>
    <property type="project" value="InterPro"/>
</dbReference>
<evidence type="ECO:0000256" key="1">
    <source>
        <dbReference type="ARBA" id="ARBA00004651"/>
    </source>
</evidence>
<dbReference type="SUPFAM" id="SSF50182">
    <property type="entry name" value="Sm-like ribonucleoproteins"/>
    <property type="match status" value="1"/>
</dbReference>
<dbReference type="GO" id="GO:0005886">
    <property type="term" value="C:plasma membrane"/>
    <property type="evidence" value="ECO:0007669"/>
    <property type="project" value="UniProtKB-SubCell"/>
</dbReference>
<evidence type="ECO:0000259" key="9">
    <source>
        <dbReference type="Pfam" id="PF21082"/>
    </source>
</evidence>
<keyword evidence="3" id="KW-1003">Cell membrane</keyword>
<keyword evidence="7" id="KW-0813">Transport</keyword>
<dbReference type="Gene3D" id="2.30.30.60">
    <property type="match status" value="1"/>
</dbReference>
<keyword evidence="7" id="KW-0407">Ion channel</keyword>
<evidence type="ECO:0000256" key="5">
    <source>
        <dbReference type="ARBA" id="ARBA00022989"/>
    </source>
</evidence>
<dbReference type="Pfam" id="PF00924">
    <property type="entry name" value="MS_channel_2nd"/>
    <property type="match status" value="1"/>
</dbReference>
<dbReference type="SUPFAM" id="SSF82689">
    <property type="entry name" value="Mechanosensitive channel protein MscS (YggB), C-terminal domain"/>
    <property type="match status" value="1"/>
</dbReference>
<dbReference type="InterPro" id="IPR011014">
    <property type="entry name" value="MscS_channel_TM-2"/>
</dbReference>
<feature type="domain" description="Mechanosensitive ion channel MscS C-terminal" evidence="9">
    <location>
        <begin position="262"/>
        <end position="343"/>
    </location>
</feature>
<evidence type="ECO:0000259" key="10">
    <source>
        <dbReference type="Pfam" id="PF21088"/>
    </source>
</evidence>
<evidence type="ECO:0000313" key="11">
    <source>
        <dbReference type="EMBL" id="AEP28978.1"/>
    </source>
</evidence>
<dbReference type="AlphaFoldDB" id="G4QJT6"/>
<evidence type="ECO:0000256" key="2">
    <source>
        <dbReference type="ARBA" id="ARBA00008017"/>
    </source>
</evidence>
<keyword evidence="12" id="KW-1185">Reference proteome</keyword>
<evidence type="ECO:0000259" key="8">
    <source>
        <dbReference type="Pfam" id="PF00924"/>
    </source>
</evidence>
<dbReference type="STRING" id="1085623.GNIT_0839"/>
<dbReference type="InterPro" id="IPR049278">
    <property type="entry name" value="MS_channel_C"/>
</dbReference>
<evidence type="ECO:0000256" key="7">
    <source>
        <dbReference type="RuleBase" id="RU369025"/>
    </source>
</evidence>
<keyword evidence="7" id="KW-0997">Cell inner membrane</keyword>
<keyword evidence="7" id="KW-0406">Ion transport</keyword>
<feature type="domain" description="Mechanosensitive ion channel MscS" evidence="8">
    <location>
        <begin position="184"/>
        <end position="251"/>
    </location>
</feature>
<dbReference type="InterPro" id="IPR045275">
    <property type="entry name" value="MscS_archaea/bacteria_type"/>
</dbReference>
<feature type="transmembrane region" description="Helical" evidence="7">
    <location>
        <begin position="91"/>
        <end position="112"/>
    </location>
</feature>